<gene>
    <name evidence="4" type="ORF">AAIA72_03665</name>
</gene>
<evidence type="ECO:0000256" key="2">
    <source>
        <dbReference type="PROSITE-ProRule" id="PRU00169"/>
    </source>
</evidence>
<organism evidence="4">
    <name type="scientific">Thermohahella caldifontis</name>
    <dbReference type="NCBI Taxonomy" id="3142973"/>
    <lineage>
        <taxon>Bacteria</taxon>
        <taxon>Pseudomonadati</taxon>
        <taxon>Pseudomonadota</taxon>
        <taxon>Gammaproteobacteria</taxon>
        <taxon>Oceanospirillales</taxon>
        <taxon>Hahellaceae</taxon>
        <taxon>Thermohahella</taxon>
    </lineage>
</organism>
<dbReference type="InterPro" id="IPR029787">
    <property type="entry name" value="Nucleotide_cyclase"/>
</dbReference>
<dbReference type="PANTHER" id="PTHR44591">
    <property type="entry name" value="STRESS RESPONSE REGULATOR PROTEIN 1"/>
    <property type="match status" value="1"/>
</dbReference>
<keyword evidence="1 2" id="KW-0597">Phosphoprotein</keyword>
<dbReference type="PROSITE" id="PS50110">
    <property type="entry name" value="RESPONSE_REGULATORY"/>
    <property type="match status" value="1"/>
</dbReference>
<dbReference type="Gene3D" id="3.40.50.2300">
    <property type="match status" value="1"/>
</dbReference>
<proteinExistence type="predicted"/>
<evidence type="ECO:0000313" key="4">
    <source>
        <dbReference type="EMBL" id="XDT73089.1"/>
    </source>
</evidence>
<dbReference type="Pfam" id="PF00990">
    <property type="entry name" value="GGDEF"/>
    <property type="match status" value="1"/>
</dbReference>
<dbReference type="InterPro" id="IPR011006">
    <property type="entry name" value="CheY-like_superfamily"/>
</dbReference>
<reference evidence="4" key="1">
    <citation type="submission" date="2024-05" db="EMBL/GenBank/DDBJ databases">
        <title>Genome sequencing of novel strain.</title>
        <authorList>
            <person name="Ganbat D."/>
            <person name="Ganbat S."/>
            <person name="Lee S.-J."/>
        </authorList>
    </citation>
    <scope>NUCLEOTIDE SEQUENCE</scope>
    <source>
        <strain evidence="4">SMD15-11</strain>
    </source>
</reference>
<feature type="domain" description="Response regulatory" evidence="3">
    <location>
        <begin position="7"/>
        <end position="126"/>
    </location>
</feature>
<dbReference type="InterPro" id="IPR043128">
    <property type="entry name" value="Rev_trsase/Diguanyl_cyclase"/>
</dbReference>
<protein>
    <submittedName>
        <fullName evidence="4">Response regulator</fullName>
    </submittedName>
</protein>
<accession>A0AB39UXN5</accession>
<evidence type="ECO:0000259" key="3">
    <source>
        <dbReference type="PROSITE" id="PS50110"/>
    </source>
</evidence>
<dbReference type="PANTHER" id="PTHR44591:SF3">
    <property type="entry name" value="RESPONSE REGULATORY DOMAIN-CONTAINING PROTEIN"/>
    <property type="match status" value="1"/>
</dbReference>
<dbReference type="InterPro" id="IPR050595">
    <property type="entry name" value="Bact_response_regulator"/>
</dbReference>
<dbReference type="AlphaFoldDB" id="A0AB39UXN5"/>
<dbReference type="Gene3D" id="3.30.70.270">
    <property type="match status" value="1"/>
</dbReference>
<dbReference type="Pfam" id="PF00072">
    <property type="entry name" value="Response_reg"/>
    <property type="match status" value="1"/>
</dbReference>
<dbReference type="SUPFAM" id="SSF55073">
    <property type="entry name" value="Nucleotide cyclase"/>
    <property type="match status" value="1"/>
</dbReference>
<evidence type="ECO:0000256" key="1">
    <source>
        <dbReference type="ARBA" id="ARBA00022553"/>
    </source>
</evidence>
<sequence>MPNLDVSILVVDDAKFSSAIIAKRLKNAGYRDVRIANSPLVALKMIEQRPVSILVADWLMPEMDGLALADRVRQLDEATHHFTYVILLTAKESVEALAEAFDRGVDDFIYKSEMSRQLLPRIYAADRIADMHNTLLLANRLLMENNRELEEKNVVDLSTGLGNQLYCRQKLKDSFREIEARGGVTSYALIGIKNWQALKHTHTHAILDELASGIASRLQHLTRPLDIRCRISDNQFVVIYHLKRMDDASLQTYKRLFDGINLKEFKTTAGYISVQAGTGVICIDANEALPEVTHVEKAAGEALKASYETGTVVIRPWHKIAGEILSD</sequence>
<dbReference type="SUPFAM" id="SSF52172">
    <property type="entry name" value="CheY-like"/>
    <property type="match status" value="1"/>
</dbReference>
<dbReference type="InterPro" id="IPR001789">
    <property type="entry name" value="Sig_transdc_resp-reg_receiver"/>
</dbReference>
<dbReference type="GO" id="GO:0000160">
    <property type="term" value="P:phosphorelay signal transduction system"/>
    <property type="evidence" value="ECO:0007669"/>
    <property type="project" value="InterPro"/>
</dbReference>
<dbReference type="InterPro" id="IPR000160">
    <property type="entry name" value="GGDEF_dom"/>
</dbReference>
<feature type="modified residue" description="4-aspartylphosphate" evidence="2">
    <location>
        <position position="57"/>
    </location>
</feature>
<dbReference type="RefSeq" id="WP_369602089.1">
    <property type="nucleotide sequence ID" value="NZ_CP154858.1"/>
</dbReference>
<dbReference type="KEGG" id="tcd:AAIA72_03665"/>
<dbReference type="SMART" id="SM00448">
    <property type="entry name" value="REC"/>
    <property type="match status" value="1"/>
</dbReference>
<dbReference type="SMART" id="SM00267">
    <property type="entry name" value="GGDEF"/>
    <property type="match status" value="1"/>
</dbReference>
<name>A0AB39UXN5_9GAMM</name>
<dbReference type="NCBIfam" id="TIGR00254">
    <property type="entry name" value="GGDEF"/>
    <property type="match status" value="1"/>
</dbReference>
<dbReference type="EMBL" id="CP154858">
    <property type="protein sequence ID" value="XDT73089.1"/>
    <property type="molecule type" value="Genomic_DNA"/>
</dbReference>